<evidence type="ECO:0000256" key="1">
    <source>
        <dbReference type="ARBA" id="ARBA00023015"/>
    </source>
</evidence>
<keyword evidence="2" id="KW-0238">DNA-binding</keyword>
<name>A0ABV6QRJ9_9ACTN</name>
<protein>
    <submittedName>
        <fullName evidence="5">Helix-turn-helix domain-containing protein</fullName>
    </submittedName>
</protein>
<dbReference type="InterPro" id="IPR009057">
    <property type="entry name" value="Homeodomain-like_sf"/>
</dbReference>
<reference evidence="5 6" key="1">
    <citation type="submission" date="2024-09" db="EMBL/GenBank/DDBJ databases">
        <authorList>
            <person name="Sun Q."/>
            <person name="Mori K."/>
        </authorList>
    </citation>
    <scope>NUCLEOTIDE SEQUENCE [LARGE SCALE GENOMIC DNA]</scope>
    <source>
        <strain evidence="5 6">CGMCC 1.15906</strain>
    </source>
</reference>
<feature type="domain" description="HTH araC/xylS-type" evidence="4">
    <location>
        <begin position="155"/>
        <end position="236"/>
    </location>
</feature>
<dbReference type="PANTHER" id="PTHR46796">
    <property type="entry name" value="HTH-TYPE TRANSCRIPTIONAL ACTIVATOR RHAS-RELATED"/>
    <property type="match status" value="1"/>
</dbReference>
<dbReference type="SUPFAM" id="SSF46689">
    <property type="entry name" value="Homeodomain-like"/>
    <property type="match status" value="1"/>
</dbReference>
<keyword evidence="3" id="KW-0804">Transcription</keyword>
<dbReference type="InterPro" id="IPR018060">
    <property type="entry name" value="HTH_AraC"/>
</dbReference>
<dbReference type="PROSITE" id="PS01124">
    <property type="entry name" value="HTH_ARAC_FAMILY_2"/>
    <property type="match status" value="1"/>
</dbReference>
<dbReference type="SMART" id="SM00342">
    <property type="entry name" value="HTH_ARAC"/>
    <property type="match status" value="1"/>
</dbReference>
<evidence type="ECO:0000256" key="2">
    <source>
        <dbReference type="ARBA" id="ARBA00023125"/>
    </source>
</evidence>
<dbReference type="Proteomes" id="UP001589890">
    <property type="component" value="Unassembled WGS sequence"/>
</dbReference>
<evidence type="ECO:0000259" key="4">
    <source>
        <dbReference type="PROSITE" id="PS01124"/>
    </source>
</evidence>
<dbReference type="InterPro" id="IPR046532">
    <property type="entry name" value="DUF6597"/>
</dbReference>
<dbReference type="EMBL" id="JBHLTC010000028">
    <property type="protein sequence ID" value="MFC0626631.1"/>
    <property type="molecule type" value="Genomic_DNA"/>
</dbReference>
<comment type="caution">
    <text evidence="5">The sequence shown here is derived from an EMBL/GenBank/DDBJ whole genome shotgun (WGS) entry which is preliminary data.</text>
</comment>
<dbReference type="Pfam" id="PF20240">
    <property type="entry name" value="DUF6597"/>
    <property type="match status" value="1"/>
</dbReference>
<gene>
    <name evidence="5" type="ORF">ACFFGN_21305</name>
</gene>
<dbReference type="Gene3D" id="1.10.10.60">
    <property type="entry name" value="Homeodomain-like"/>
    <property type="match status" value="1"/>
</dbReference>
<dbReference type="PANTHER" id="PTHR46796:SF15">
    <property type="entry name" value="BLL1074 PROTEIN"/>
    <property type="match status" value="1"/>
</dbReference>
<evidence type="ECO:0000313" key="6">
    <source>
        <dbReference type="Proteomes" id="UP001589890"/>
    </source>
</evidence>
<accession>A0ABV6QRJ9</accession>
<sequence>MSEGAIAYRERPARFVGATLWGLRTDGKPHRVLPDGCMDLIWSGDQLLVAGPDTQAFISAGSAGMPVAGVRFAPGTAPGLLGVPARELRNIRVPLADLWSPAQARRISERIARAPYAARALESEVLRLADDRPVSPPLGGGTASTVARVRQGDPVHAIASGLGLSERQLHRRCLEAFGYGLKTLGRILRMTAALDLGRDGLPLADVAVRTGYADQTHLTRDIKALTGLSPTRLLTPQSPRP</sequence>
<dbReference type="RefSeq" id="WP_380050478.1">
    <property type="nucleotide sequence ID" value="NZ_JBHLTC010000028.1"/>
</dbReference>
<dbReference type="Pfam" id="PF12833">
    <property type="entry name" value="HTH_18"/>
    <property type="match status" value="1"/>
</dbReference>
<evidence type="ECO:0000256" key="3">
    <source>
        <dbReference type="ARBA" id="ARBA00023163"/>
    </source>
</evidence>
<organism evidence="5 6">
    <name type="scientific">Kribbella deserti</name>
    <dbReference type="NCBI Taxonomy" id="1926257"/>
    <lineage>
        <taxon>Bacteria</taxon>
        <taxon>Bacillati</taxon>
        <taxon>Actinomycetota</taxon>
        <taxon>Actinomycetes</taxon>
        <taxon>Propionibacteriales</taxon>
        <taxon>Kribbellaceae</taxon>
        <taxon>Kribbella</taxon>
    </lineage>
</organism>
<keyword evidence="1" id="KW-0805">Transcription regulation</keyword>
<evidence type="ECO:0000313" key="5">
    <source>
        <dbReference type="EMBL" id="MFC0626631.1"/>
    </source>
</evidence>
<proteinExistence type="predicted"/>
<dbReference type="InterPro" id="IPR050204">
    <property type="entry name" value="AraC_XylS_family_regulators"/>
</dbReference>
<keyword evidence="6" id="KW-1185">Reference proteome</keyword>